<dbReference type="SUPFAM" id="SSF89796">
    <property type="entry name" value="CoA-transferase family III (CaiB/BaiF)"/>
    <property type="match status" value="1"/>
</dbReference>
<dbReference type="PANTHER" id="PTHR48228:SF2">
    <property type="entry name" value="E-CINNAMOYL-COA:R-PHENYLLACTATE COA TRANSFERASE LARGE SUBUNIT"/>
    <property type="match status" value="1"/>
</dbReference>
<dbReference type="PANTHER" id="PTHR48228">
    <property type="entry name" value="SUCCINYL-COA--D-CITRAMALATE COA-TRANSFERASE"/>
    <property type="match status" value="1"/>
</dbReference>
<reference evidence="1" key="1">
    <citation type="journal article" date="2014" name="Int. J. Syst. Evol. Microbiol.">
        <title>Complete genome sequence of Corynebacterium casei LMG S-19264T (=DSM 44701T), isolated from a smear-ripened cheese.</title>
        <authorList>
            <consortium name="US DOE Joint Genome Institute (JGI-PGF)"/>
            <person name="Walter F."/>
            <person name="Albersmeier A."/>
            <person name="Kalinowski J."/>
            <person name="Ruckert C."/>
        </authorList>
    </citation>
    <scope>NUCLEOTIDE SEQUENCE</scope>
    <source>
        <strain evidence="1">CGMCC 1.15095</strain>
    </source>
</reference>
<protein>
    <submittedName>
        <fullName evidence="1">CoA transferase</fullName>
    </submittedName>
</protein>
<organism evidence="1 2">
    <name type="scientific">Novosphingobium endophyticum</name>
    <dbReference type="NCBI Taxonomy" id="1955250"/>
    <lineage>
        <taxon>Bacteria</taxon>
        <taxon>Pseudomonadati</taxon>
        <taxon>Pseudomonadota</taxon>
        <taxon>Alphaproteobacteria</taxon>
        <taxon>Sphingomonadales</taxon>
        <taxon>Sphingomonadaceae</taxon>
        <taxon>Novosphingobium</taxon>
    </lineage>
</organism>
<dbReference type="Gene3D" id="3.40.50.10540">
    <property type="entry name" value="Crotonobetainyl-coa:carnitine coa-transferase, domain 1"/>
    <property type="match status" value="1"/>
</dbReference>
<sequence length="433" mass="46991">MVNPFFAVSHRFVIEISNTQDWQQMSTKVMQGVRVLEVAQFTFTPAAGAILADWGADVIKIEHPVRGDTQRGFLNMGGVQLDPMRHTLFEHPNRGKRSVGIDLSTPEGQEVLYELARQCDVFLTNYLPQVRQKNKFDIEHIRAVNPNIIYARGSALGNKGPEREVGGFDGTCFWSRSGIAYSMTPEELSGPLAQGIPAFGDSIGGMFIAGGISAALYHREKTGEATEIDVSLLSAAAWASGASIAQVAETGVVTRNAMPGSGGATRNPFMGNYQTSDGGTINLCTISPTGHIRSLFEHVGAPEAADDPRFSEPRALFENAGAASDILVKAFAAKPFEYWRQHLKTFSGQWAPIQSFADLLTDEQALANDMIVEVEAADGGAPLKLVRGPIQWNGEPLATERSPQASEHTEIVLMEMGVEWDKIEEWKAKGAIA</sequence>
<proteinExistence type="predicted"/>
<keyword evidence="1" id="KW-0808">Transferase</keyword>
<dbReference type="EMBL" id="BMHK01000009">
    <property type="protein sequence ID" value="GGB99063.1"/>
    <property type="molecule type" value="Genomic_DNA"/>
</dbReference>
<dbReference type="GO" id="GO:0016740">
    <property type="term" value="F:transferase activity"/>
    <property type="evidence" value="ECO:0007669"/>
    <property type="project" value="UniProtKB-KW"/>
</dbReference>
<dbReference type="InterPro" id="IPR044855">
    <property type="entry name" value="CoA-Trfase_III_dom3_sf"/>
</dbReference>
<evidence type="ECO:0000313" key="2">
    <source>
        <dbReference type="Proteomes" id="UP000608154"/>
    </source>
</evidence>
<name>A0A916TUC0_9SPHN</name>
<reference evidence="1" key="2">
    <citation type="submission" date="2020-09" db="EMBL/GenBank/DDBJ databases">
        <authorList>
            <person name="Sun Q."/>
            <person name="Zhou Y."/>
        </authorList>
    </citation>
    <scope>NUCLEOTIDE SEQUENCE</scope>
    <source>
        <strain evidence="1">CGMCC 1.15095</strain>
    </source>
</reference>
<comment type="caution">
    <text evidence="1">The sequence shown here is derived from an EMBL/GenBank/DDBJ whole genome shotgun (WGS) entry which is preliminary data.</text>
</comment>
<dbReference type="InterPro" id="IPR023606">
    <property type="entry name" value="CoA-Trfase_III_dom_1_sf"/>
</dbReference>
<dbReference type="InterPro" id="IPR003673">
    <property type="entry name" value="CoA-Trfase_fam_III"/>
</dbReference>
<dbReference type="AlphaFoldDB" id="A0A916TUC0"/>
<gene>
    <name evidence="1" type="ORF">GCM10011494_16880</name>
</gene>
<accession>A0A916TUC0</accession>
<evidence type="ECO:0000313" key="1">
    <source>
        <dbReference type="EMBL" id="GGB99063.1"/>
    </source>
</evidence>
<dbReference type="Gene3D" id="3.30.1540.10">
    <property type="entry name" value="formyl-coa transferase, domain 3"/>
    <property type="match status" value="1"/>
</dbReference>
<dbReference type="InterPro" id="IPR050509">
    <property type="entry name" value="CoA-transferase_III"/>
</dbReference>
<dbReference type="Pfam" id="PF02515">
    <property type="entry name" value="CoA_transf_3"/>
    <property type="match status" value="1"/>
</dbReference>
<keyword evidence="2" id="KW-1185">Reference proteome</keyword>
<dbReference type="Proteomes" id="UP000608154">
    <property type="component" value="Unassembled WGS sequence"/>
</dbReference>